<evidence type="ECO:0000313" key="2">
    <source>
        <dbReference type="Proteomes" id="UP000176998"/>
    </source>
</evidence>
<dbReference type="RefSeq" id="XP_022480831.1">
    <property type="nucleotide sequence ID" value="XM_022612670.1"/>
</dbReference>
<reference evidence="1 2" key="1">
    <citation type="submission" date="2016-09" db="EMBL/GenBank/DDBJ databases">
        <authorList>
            <person name="Capua I."/>
            <person name="De Benedictis P."/>
            <person name="Joannis T."/>
            <person name="Lombin L.H."/>
            <person name="Cattoli G."/>
        </authorList>
    </citation>
    <scope>NUCLEOTIDE SEQUENCE [LARGE SCALE GENOMIC DNA]</scope>
    <source>
        <strain evidence="1 2">IMI 309357</strain>
    </source>
</reference>
<dbReference type="GeneID" id="34554180"/>
<gene>
    <name evidence="1" type="ORF">CORC01_01014</name>
</gene>
<sequence length="111" mass="12238">MGTGVPPTTELADTRPIPIAHKRTQQTQPNIRTNTARFREHGLMPPTCDEDLRVFSERKSVGDAGPRVASDVGSHLTSNTAHRTLQSLRHSTHTDEPKDQATTLTLLLTFV</sequence>
<keyword evidence="2" id="KW-1185">Reference proteome</keyword>
<dbReference type="Proteomes" id="UP000176998">
    <property type="component" value="Unassembled WGS sequence"/>
</dbReference>
<dbReference type="EMBL" id="MJBS01000005">
    <property type="protein sequence ID" value="OHF03695.1"/>
    <property type="molecule type" value="Genomic_DNA"/>
</dbReference>
<protein>
    <submittedName>
        <fullName evidence="1">Uncharacterized protein</fullName>
    </submittedName>
</protein>
<name>A0A1G4BQT7_9PEZI</name>
<evidence type="ECO:0000313" key="1">
    <source>
        <dbReference type="EMBL" id="OHF03695.1"/>
    </source>
</evidence>
<dbReference type="OrthoDB" id="10415237at2759"/>
<organism evidence="1 2">
    <name type="scientific">Colletotrichum orchidophilum</name>
    <dbReference type="NCBI Taxonomy" id="1209926"/>
    <lineage>
        <taxon>Eukaryota</taxon>
        <taxon>Fungi</taxon>
        <taxon>Dikarya</taxon>
        <taxon>Ascomycota</taxon>
        <taxon>Pezizomycotina</taxon>
        <taxon>Sordariomycetes</taxon>
        <taxon>Hypocreomycetidae</taxon>
        <taxon>Glomerellales</taxon>
        <taxon>Glomerellaceae</taxon>
        <taxon>Colletotrichum</taxon>
    </lineage>
</organism>
<accession>A0A1G4BQT7</accession>
<comment type="caution">
    <text evidence="1">The sequence shown here is derived from an EMBL/GenBank/DDBJ whole genome shotgun (WGS) entry which is preliminary data.</text>
</comment>
<dbReference type="AlphaFoldDB" id="A0A1G4BQT7"/>
<proteinExistence type="predicted"/>